<name>A0A1G6ARI7_9STRE</name>
<dbReference type="AlphaFoldDB" id="A0A1G6ARI7"/>
<gene>
    <name evidence="6" type="ORF">SAMN02910293_00573</name>
</gene>
<protein>
    <recommendedName>
        <fullName evidence="4">C-deglycosylation enzyme beta subunit</fullName>
    </recommendedName>
</protein>
<evidence type="ECO:0000313" key="7">
    <source>
        <dbReference type="Proteomes" id="UP000182508"/>
    </source>
</evidence>
<evidence type="ECO:0000256" key="2">
    <source>
        <dbReference type="ARBA" id="ARBA00023277"/>
    </source>
</evidence>
<evidence type="ECO:0000256" key="3">
    <source>
        <dbReference type="ARBA" id="ARBA00046336"/>
    </source>
</evidence>
<dbReference type="InterPro" id="IPR045959">
    <property type="entry name" value="CGDB"/>
</dbReference>
<evidence type="ECO:0000256" key="1">
    <source>
        <dbReference type="ARBA" id="ARBA00023239"/>
    </source>
</evidence>
<sequence length="143" mass="16303">MLESQVIQYRGFHNIVEDGEVVGFQVCVRSDYYRGVWLSQLRPGKLIVDDVTYAKEQVIWEINGKDYTVDELAQASNDFWRITDVATLKVMQKGGLAQGFHDVSVRFAASCSYMPPFLDIFDENGDENSFNGGTYTREKMIIV</sequence>
<dbReference type="Proteomes" id="UP000182508">
    <property type="component" value="Unassembled WGS sequence"/>
</dbReference>
<dbReference type="EMBL" id="FMXP01000006">
    <property type="protein sequence ID" value="SDB10970.1"/>
    <property type="molecule type" value="Genomic_DNA"/>
</dbReference>
<organism evidence="6 7">
    <name type="scientific">Streptococcus henryi</name>
    <dbReference type="NCBI Taxonomy" id="439219"/>
    <lineage>
        <taxon>Bacteria</taxon>
        <taxon>Bacillati</taxon>
        <taxon>Bacillota</taxon>
        <taxon>Bacilli</taxon>
        <taxon>Lactobacillales</taxon>
        <taxon>Streptococcaceae</taxon>
        <taxon>Streptococcus</taxon>
    </lineage>
</organism>
<keyword evidence="1" id="KW-0456">Lyase</keyword>
<keyword evidence="2" id="KW-0119">Carbohydrate metabolism</keyword>
<accession>A0A1G6ARI7</accession>
<dbReference type="eggNOG" id="COG1082">
    <property type="taxonomic scope" value="Bacteria"/>
</dbReference>
<reference evidence="6 7" key="1">
    <citation type="submission" date="2016-10" db="EMBL/GenBank/DDBJ databases">
        <authorList>
            <person name="de Groot N.N."/>
        </authorList>
    </citation>
    <scope>NUCLEOTIDE SEQUENCE [LARGE SCALE GENOMIC DNA]</scope>
    <source>
        <strain evidence="6 7">A-4</strain>
    </source>
</reference>
<dbReference type="Pfam" id="PF19906">
    <property type="entry name" value="CGDB"/>
    <property type="match status" value="1"/>
</dbReference>
<feature type="domain" description="C-glycoside deglycosidase beta subunit" evidence="5">
    <location>
        <begin position="2"/>
        <end position="113"/>
    </location>
</feature>
<evidence type="ECO:0000256" key="4">
    <source>
        <dbReference type="ARBA" id="ARBA00047208"/>
    </source>
</evidence>
<evidence type="ECO:0000259" key="5">
    <source>
        <dbReference type="Pfam" id="PF19906"/>
    </source>
</evidence>
<comment type="similarity">
    <text evidence="3">Belongs to the C-glycoside deglycosidase beta subunit family.</text>
</comment>
<dbReference type="GO" id="GO:0016829">
    <property type="term" value="F:lyase activity"/>
    <property type="evidence" value="ECO:0007669"/>
    <property type="project" value="UniProtKB-KW"/>
</dbReference>
<dbReference type="STRING" id="439219.SAMN02910293_00573"/>
<evidence type="ECO:0000313" key="6">
    <source>
        <dbReference type="EMBL" id="SDB10970.1"/>
    </source>
</evidence>
<dbReference type="RefSeq" id="WP_074485406.1">
    <property type="nucleotide sequence ID" value="NZ_FMXP01000006.1"/>
</dbReference>
<keyword evidence="7" id="KW-1185">Reference proteome</keyword>
<proteinExistence type="inferred from homology"/>